<dbReference type="InterPro" id="IPR029062">
    <property type="entry name" value="Class_I_gatase-like"/>
</dbReference>
<dbReference type="Pfam" id="PF00117">
    <property type="entry name" value="GATase"/>
    <property type="match status" value="1"/>
</dbReference>
<dbReference type="SUPFAM" id="SSF52317">
    <property type="entry name" value="Class I glutamine amidotransferase-like"/>
    <property type="match status" value="1"/>
</dbReference>
<dbReference type="EMBL" id="WFLN01000011">
    <property type="protein sequence ID" value="KAB8027765.1"/>
    <property type="molecule type" value="Genomic_DNA"/>
</dbReference>
<reference evidence="3 4" key="1">
    <citation type="submission" date="2019-10" db="EMBL/GenBank/DDBJ databases">
        <title>New genus of Silvanigrellaceae.</title>
        <authorList>
            <person name="Pitt A."/>
            <person name="Hahn M.W."/>
        </authorList>
    </citation>
    <scope>NUCLEOTIDE SEQUENCE [LARGE SCALE GENOMIC DNA]</scope>
    <source>
        <strain evidence="3 4">33A1-SZDP</strain>
    </source>
</reference>
<accession>A0A833N4G0</accession>
<evidence type="ECO:0000256" key="1">
    <source>
        <dbReference type="ARBA" id="ARBA00022962"/>
    </source>
</evidence>
<dbReference type="GO" id="GO:0000162">
    <property type="term" value="P:L-tryptophan biosynthetic process"/>
    <property type="evidence" value="ECO:0007669"/>
    <property type="project" value="TreeGrafter"/>
</dbReference>
<dbReference type="GO" id="GO:0004049">
    <property type="term" value="F:anthranilate synthase activity"/>
    <property type="evidence" value="ECO:0007669"/>
    <property type="project" value="TreeGrafter"/>
</dbReference>
<dbReference type="CDD" id="cd01743">
    <property type="entry name" value="GATase1_Anthranilate_Synthase"/>
    <property type="match status" value="1"/>
</dbReference>
<dbReference type="Gene3D" id="3.40.50.880">
    <property type="match status" value="1"/>
</dbReference>
<dbReference type="PROSITE" id="PS51273">
    <property type="entry name" value="GATASE_TYPE_1"/>
    <property type="match status" value="1"/>
</dbReference>
<evidence type="ECO:0000259" key="2">
    <source>
        <dbReference type="Pfam" id="PF00117"/>
    </source>
</evidence>
<feature type="domain" description="Glutamine amidotransferase" evidence="2">
    <location>
        <begin position="5"/>
        <end position="187"/>
    </location>
</feature>
<dbReference type="InterPro" id="IPR017926">
    <property type="entry name" value="GATASE"/>
</dbReference>
<dbReference type="Proteomes" id="UP000442694">
    <property type="component" value="Unassembled WGS sequence"/>
</dbReference>
<evidence type="ECO:0000313" key="4">
    <source>
        <dbReference type="Proteomes" id="UP000442694"/>
    </source>
</evidence>
<proteinExistence type="predicted"/>
<dbReference type="RefSeq" id="WP_152214027.1">
    <property type="nucleotide sequence ID" value="NZ_WFLN01000011.1"/>
</dbReference>
<dbReference type="InterPro" id="IPR006221">
    <property type="entry name" value="TrpG/PapA_dom"/>
</dbReference>
<name>A0A833N4G0_9BACT</name>
<gene>
    <name evidence="3" type="ORF">GCL57_14255</name>
</gene>
<comment type="caution">
    <text evidence="3">The sequence shown here is derived from an EMBL/GenBank/DDBJ whole genome shotgun (WGS) entry which is preliminary data.</text>
</comment>
<evidence type="ECO:0000313" key="3">
    <source>
        <dbReference type="EMBL" id="KAB8027765.1"/>
    </source>
</evidence>
<keyword evidence="1" id="KW-0315">Glutamine amidotransferase</keyword>
<sequence length="191" mass="21223">MTLLFIDHYDSFSYNLTSWFIAKNVELKIISYNEISLLKDLSQYKAIIFSPGPGHPSEYLESIELYKRIPEHIPFLGVCLGHQIFLLAEGGIVEQINPIPIHGCQVEIIDCKESKFIKNMTPKGSVVLYNSLGCKSSDPIFSNSVVSLANESGFSLIAEHKHLARIGVQFHPESFASPGGDSFLNAFLGFV</sequence>
<dbReference type="PANTHER" id="PTHR43418:SF4">
    <property type="entry name" value="MULTIFUNCTIONAL TRYPTOPHAN BIOSYNTHESIS PROTEIN"/>
    <property type="match status" value="1"/>
</dbReference>
<dbReference type="PRINTS" id="PR00097">
    <property type="entry name" value="ANTSNTHASEII"/>
</dbReference>
<dbReference type="PRINTS" id="PR00096">
    <property type="entry name" value="GATASE"/>
</dbReference>
<protein>
    <recommendedName>
        <fullName evidence="2">Glutamine amidotransferase domain-containing protein</fullName>
    </recommendedName>
</protein>
<keyword evidence="4" id="KW-1185">Reference proteome</keyword>
<organism evidence="3 4">
    <name type="scientific">Fluviispira multicolorata</name>
    <dbReference type="NCBI Taxonomy" id="2654512"/>
    <lineage>
        <taxon>Bacteria</taxon>
        <taxon>Pseudomonadati</taxon>
        <taxon>Bdellovibrionota</taxon>
        <taxon>Oligoflexia</taxon>
        <taxon>Silvanigrellales</taxon>
        <taxon>Silvanigrellaceae</taxon>
        <taxon>Fluviispira</taxon>
    </lineage>
</organism>
<dbReference type="AlphaFoldDB" id="A0A833N4G0"/>
<dbReference type="GO" id="GO:0005829">
    <property type="term" value="C:cytosol"/>
    <property type="evidence" value="ECO:0007669"/>
    <property type="project" value="TreeGrafter"/>
</dbReference>
<dbReference type="PRINTS" id="PR00099">
    <property type="entry name" value="CPSGATASE"/>
</dbReference>
<dbReference type="PANTHER" id="PTHR43418">
    <property type="entry name" value="MULTIFUNCTIONAL TRYPTOPHAN BIOSYNTHESIS PROTEIN-RELATED"/>
    <property type="match status" value="1"/>
</dbReference>
<dbReference type="InterPro" id="IPR050472">
    <property type="entry name" value="Anth_synth/Amidotransfase"/>
</dbReference>